<evidence type="ECO:0000313" key="1">
    <source>
        <dbReference type="EMBL" id="EYC19849.1"/>
    </source>
</evidence>
<accession>A0A016UWN6</accession>
<evidence type="ECO:0000313" key="2">
    <source>
        <dbReference type="Proteomes" id="UP000024635"/>
    </source>
</evidence>
<organism evidence="1 2">
    <name type="scientific">Ancylostoma ceylanicum</name>
    <dbReference type="NCBI Taxonomy" id="53326"/>
    <lineage>
        <taxon>Eukaryota</taxon>
        <taxon>Metazoa</taxon>
        <taxon>Ecdysozoa</taxon>
        <taxon>Nematoda</taxon>
        <taxon>Chromadorea</taxon>
        <taxon>Rhabditida</taxon>
        <taxon>Rhabditina</taxon>
        <taxon>Rhabditomorpha</taxon>
        <taxon>Strongyloidea</taxon>
        <taxon>Ancylostomatidae</taxon>
        <taxon>Ancylostomatinae</taxon>
        <taxon>Ancylostoma</taxon>
    </lineage>
</organism>
<dbReference type="Proteomes" id="UP000024635">
    <property type="component" value="Unassembled WGS sequence"/>
</dbReference>
<dbReference type="EMBL" id="JARK01001359">
    <property type="protein sequence ID" value="EYC19849.1"/>
    <property type="molecule type" value="Genomic_DNA"/>
</dbReference>
<proteinExistence type="predicted"/>
<protein>
    <submittedName>
        <fullName evidence="1">Uncharacterized protein</fullName>
    </submittedName>
</protein>
<gene>
    <name evidence="1" type="primary">Acey_s0023.g750</name>
    <name evidence="1" type="ORF">Y032_0023g750</name>
</gene>
<comment type="caution">
    <text evidence="1">The sequence shown here is derived from an EMBL/GenBank/DDBJ whole genome shotgun (WGS) entry which is preliminary data.</text>
</comment>
<sequence length="88" mass="9929">MEGNEVVIQIEYVSRQHYPLNTFTVLYTPTGARDRNKTVNFVKNFIFMNLANKASPGIFLLVSGCLSATQIEKKNPRLEMHGLSLESP</sequence>
<keyword evidence="2" id="KW-1185">Reference proteome</keyword>
<dbReference type="AlphaFoldDB" id="A0A016UWN6"/>
<reference evidence="2" key="1">
    <citation type="journal article" date="2015" name="Nat. Genet.">
        <title>The genome and transcriptome of the zoonotic hookworm Ancylostoma ceylanicum identify infection-specific gene families.</title>
        <authorList>
            <person name="Schwarz E.M."/>
            <person name="Hu Y."/>
            <person name="Antoshechkin I."/>
            <person name="Miller M.M."/>
            <person name="Sternberg P.W."/>
            <person name="Aroian R.V."/>
        </authorList>
    </citation>
    <scope>NUCLEOTIDE SEQUENCE</scope>
    <source>
        <strain evidence="2">HY135</strain>
    </source>
</reference>
<name>A0A016UWN6_9BILA</name>